<dbReference type="InterPro" id="IPR025681">
    <property type="entry name" value="COOH-NH2_lig"/>
</dbReference>
<dbReference type="Proteomes" id="UP000282028">
    <property type="component" value="Unassembled WGS sequence"/>
</dbReference>
<dbReference type="AlphaFoldDB" id="A0A3M8CCN3"/>
<protein>
    <recommendedName>
        <fullName evidence="4">PhiEco32-like amidoligase-type 2 protein</fullName>
    </recommendedName>
</protein>
<keyword evidence="3" id="KW-1185">Reference proteome</keyword>
<dbReference type="Pfam" id="PF14395">
    <property type="entry name" value="COOH-NH2_lig"/>
    <property type="match status" value="1"/>
</dbReference>
<proteinExistence type="predicted"/>
<accession>A0A3M8CCN3</accession>
<sequence length="429" mass="49314">MILRAQGNTAHTFKGKTGQKMTSNAKEAVEFLKRPEAGRWLLRLSRLPVTAKKRPQPGWRTYLVSLYQDQILHMSRMAEQEQWLLQSWDLPSYESVSLPSQDPEVNLVKTLAARSLYASGIDAGQVLIYAVSAHRAKVVQVIPDWPVELADQYMQLASEWWEKRQSMHPQRLLKLGADPEFALRKEDGSMALASDYLRIAGIVGCDTTRYREELAMHQHPVAELRPEPVEDPEDLFAHIWDALKLANQKMNNPQLEWLAGGMPFPGYPIGGHIHFSGITPTFSLRRKLDAYLALPLVLIEDQSCQQRRERYGFLGDVREKTYGFEYRTMPSWLVHPTVTRGVLHLSRLIANNHSLLQAAPHLQPALIKAYYRGEKLVLKPYVETIWRELRQMPGYQLSQFHLDRYFTILLSGQTWPAQDNLRKAWNLLG</sequence>
<evidence type="ECO:0000313" key="2">
    <source>
        <dbReference type="EMBL" id="RNB73388.1"/>
    </source>
</evidence>
<organism evidence="2 3">
    <name type="scientific">Brevibacillus invocatus</name>
    <dbReference type="NCBI Taxonomy" id="173959"/>
    <lineage>
        <taxon>Bacteria</taxon>
        <taxon>Bacillati</taxon>
        <taxon>Bacillota</taxon>
        <taxon>Bacilli</taxon>
        <taxon>Bacillales</taxon>
        <taxon>Paenibacillaceae</taxon>
        <taxon>Brevibacillus</taxon>
    </lineage>
</organism>
<name>A0A3M8CCN3_9BACL</name>
<feature type="region of interest" description="Disordered" evidence="1">
    <location>
        <begin position="1"/>
        <end position="21"/>
    </location>
</feature>
<dbReference type="EMBL" id="RHHR01000019">
    <property type="protein sequence ID" value="RNB73388.1"/>
    <property type="molecule type" value="Genomic_DNA"/>
</dbReference>
<dbReference type="OrthoDB" id="2078085at2"/>
<feature type="compositionally biased region" description="Polar residues" evidence="1">
    <location>
        <begin position="1"/>
        <end position="11"/>
    </location>
</feature>
<evidence type="ECO:0000313" key="3">
    <source>
        <dbReference type="Proteomes" id="UP000282028"/>
    </source>
</evidence>
<comment type="caution">
    <text evidence="2">The sequence shown here is derived from an EMBL/GenBank/DDBJ whole genome shotgun (WGS) entry which is preliminary data.</text>
</comment>
<evidence type="ECO:0000256" key="1">
    <source>
        <dbReference type="SAM" id="MobiDB-lite"/>
    </source>
</evidence>
<gene>
    <name evidence="2" type="ORF">EDM52_12885</name>
</gene>
<reference evidence="2 3" key="1">
    <citation type="submission" date="2018-10" db="EMBL/GenBank/DDBJ databases">
        <title>Phylogenomics of Brevibacillus.</title>
        <authorList>
            <person name="Dunlap C."/>
        </authorList>
    </citation>
    <scope>NUCLEOTIDE SEQUENCE [LARGE SCALE GENOMIC DNA]</scope>
    <source>
        <strain evidence="2 3">JCM 12215</strain>
    </source>
</reference>
<dbReference type="RefSeq" id="WP_122909383.1">
    <property type="nucleotide sequence ID" value="NZ_CBCSBE010000012.1"/>
</dbReference>
<evidence type="ECO:0008006" key="4">
    <source>
        <dbReference type="Google" id="ProtNLM"/>
    </source>
</evidence>